<keyword evidence="2 5" id="KW-0812">Transmembrane</keyword>
<dbReference type="Proteomes" id="UP000228533">
    <property type="component" value="Unassembled WGS sequence"/>
</dbReference>
<comment type="subcellular location">
    <subcellularLocation>
        <location evidence="1">Membrane</location>
        <topology evidence="1">Multi-pass membrane protein</topology>
    </subcellularLocation>
</comment>
<evidence type="ECO:0000256" key="2">
    <source>
        <dbReference type="ARBA" id="ARBA00022692"/>
    </source>
</evidence>
<dbReference type="AlphaFoldDB" id="A0A2M6WUJ5"/>
<feature type="transmembrane region" description="Helical" evidence="5">
    <location>
        <begin position="77"/>
        <end position="96"/>
    </location>
</feature>
<evidence type="ECO:0000256" key="3">
    <source>
        <dbReference type="ARBA" id="ARBA00022989"/>
    </source>
</evidence>
<feature type="transmembrane region" description="Helical" evidence="5">
    <location>
        <begin position="256"/>
        <end position="278"/>
    </location>
</feature>
<reference evidence="8" key="1">
    <citation type="submission" date="2017-09" db="EMBL/GenBank/DDBJ databases">
        <title>Depth-based differentiation of microbial function through sediment-hosted aquifers and enrichment of novel symbionts in the deep terrestrial subsurface.</title>
        <authorList>
            <person name="Probst A.J."/>
            <person name="Ladd B."/>
            <person name="Jarett J.K."/>
            <person name="Geller-Mcgrath D.E."/>
            <person name="Sieber C.M.K."/>
            <person name="Emerson J.B."/>
            <person name="Anantharaman K."/>
            <person name="Thomas B.C."/>
            <person name="Malmstrom R."/>
            <person name="Stieglmeier M."/>
            <person name="Klingl A."/>
            <person name="Woyke T."/>
            <person name="Ryan C.M."/>
            <person name="Banfield J.F."/>
        </authorList>
    </citation>
    <scope>NUCLEOTIDE SEQUENCE [LARGE SCALE GENOMIC DNA]</scope>
</reference>
<dbReference type="PANTHER" id="PTHR37422:SF13">
    <property type="entry name" value="LIPOPOLYSACCHARIDE BIOSYNTHESIS PROTEIN PA4999-RELATED"/>
    <property type="match status" value="1"/>
</dbReference>
<comment type="caution">
    <text evidence="7">The sequence shown here is derived from an EMBL/GenBank/DDBJ whole genome shotgun (WGS) entry which is preliminary data.</text>
</comment>
<feature type="transmembrane region" description="Helical" evidence="5">
    <location>
        <begin position="376"/>
        <end position="395"/>
    </location>
</feature>
<feature type="transmembrane region" description="Helical" evidence="5">
    <location>
        <begin position="46"/>
        <end position="65"/>
    </location>
</feature>
<feature type="domain" description="O-antigen ligase-related" evidence="6">
    <location>
        <begin position="221"/>
        <end position="359"/>
    </location>
</feature>
<evidence type="ECO:0000256" key="1">
    <source>
        <dbReference type="ARBA" id="ARBA00004141"/>
    </source>
</evidence>
<feature type="transmembrane region" description="Helical" evidence="5">
    <location>
        <begin position="7"/>
        <end position="26"/>
    </location>
</feature>
<proteinExistence type="predicted"/>
<dbReference type="GO" id="GO:0016020">
    <property type="term" value="C:membrane"/>
    <property type="evidence" value="ECO:0007669"/>
    <property type="project" value="UniProtKB-SubCell"/>
</dbReference>
<name>A0A2M6WUJ5_9BACT</name>
<feature type="transmembrane region" description="Helical" evidence="5">
    <location>
        <begin position="102"/>
        <end position="121"/>
    </location>
</feature>
<protein>
    <recommendedName>
        <fullName evidence="6">O-antigen ligase-related domain-containing protein</fullName>
    </recommendedName>
</protein>
<feature type="transmembrane region" description="Helical" evidence="5">
    <location>
        <begin position="128"/>
        <end position="146"/>
    </location>
</feature>
<evidence type="ECO:0000256" key="5">
    <source>
        <dbReference type="SAM" id="Phobius"/>
    </source>
</evidence>
<feature type="transmembrane region" description="Helical" evidence="5">
    <location>
        <begin position="188"/>
        <end position="208"/>
    </location>
</feature>
<keyword evidence="3 5" id="KW-1133">Transmembrane helix</keyword>
<feature type="transmembrane region" description="Helical" evidence="5">
    <location>
        <begin position="220"/>
        <end position="249"/>
    </location>
</feature>
<organism evidence="7 8">
    <name type="scientific">Candidatus Falkowbacteria bacterium CG10_big_fil_rev_8_21_14_0_10_37_14</name>
    <dbReference type="NCBI Taxonomy" id="1974561"/>
    <lineage>
        <taxon>Bacteria</taxon>
        <taxon>Candidatus Falkowiibacteriota</taxon>
    </lineage>
</organism>
<gene>
    <name evidence="7" type="ORF">COT94_00685</name>
</gene>
<dbReference type="InterPro" id="IPR051533">
    <property type="entry name" value="WaaL-like"/>
</dbReference>
<evidence type="ECO:0000259" key="6">
    <source>
        <dbReference type="Pfam" id="PF04932"/>
    </source>
</evidence>
<evidence type="ECO:0000313" key="7">
    <source>
        <dbReference type="EMBL" id="PIT96463.1"/>
    </source>
</evidence>
<evidence type="ECO:0000313" key="8">
    <source>
        <dbReference type="Proteomes" id="UP000228533"/>
    </source>
</evidence>
<feature type="transmembrane region" description="Helical" evidence="5">
    <location>
        <begin position="401"/>
        <end position="418"/>
    </location>
</feature>
<feature type="transmembrane region" description="Helical" evidence="5">
    <location>
        <begin position="342"/>
        <end position="364"/>
    </location>
</feature>
<accession>A0A2M6WUJ5</accession>
<keyword evidence="4 5" id="KW-0472">Membrane</keyword>
<dbReference type="PANTHER" id="PTHR37422">
    <property type="entry name" value="TEICHURONIC ACID BIOSYNTHESIS PROTEIN TUAE"/>
    <property type="match status" value="1"/>
</dbReference>
<sequence length="425" mass="47509">MKINTEQLRLFLTKGLAIFPLLLIWQTKLIIDWAWPGIIRWEFNSLALYLSDIGLIILLIIGFILFHGSETKDKKRLWFYVAGLAVVFVSTFGIYTSFDKPLLVFNTLRIFGALSLTWLVINFADRKTLAQGFVIAAVICALIGWIQFASQTTVANKWLGLAEHQVSVPGVAVFITEQGRLLRAYGPLDHPNILGGLLALALIILAGYRLFKNYWLTFSLAILLTTGLFFSGSRSALLATGLGLVILLLNKNRKKYLGVATVVLLTGLSLSLVFGNLWSPRLSATGRLENNSINERQTQFSQALQTIQTHPLGVSSGQYTEWLAKQDNNAKEPSAYQPVHNIWLLTIAELGWLGGLAYLGLWLIPLLIIGRRPLGIDLALWLAIFILGCFDHWLYSNHFGLLLWALIIGLLLIEPPKMDKTLKIR</sequence>
<dbReference type="Pfam" id="PF04932">
    <property type="entry name" value="Wzy_C"/>
    <property type="match status" value="1"/>
</dbReference>
<evidence type="ECO:0000256" key="4">
    <source>
        <dbReference type="ARBA" id="ARBA00023136"/>
    </source>
</evidence>
<dbReference type="InterPro" id="IPR007016">
    <property type="entry name" value="O-antigen_ligase-rel_domated"/>
</dbReference>
<dbReference type="EMBL" id="PFAM01000004">
    <property type="protein sequence ID" value="PIT96463.1"/>
    <property type="molecule type" value="Genomic_DNA"/>
</dbReference>